<dbReference type="EMBL" id="FZOG01000002">
    <property type="protein sequence ID" value="SNS29420.1"/>
    <property type="molecule type" value="Genomic_DNA"/>
</dbReference>
<feature type="domain" description="Prepilin type IV endopeptidase peptidase" evidence="2">
    <location>
        <begin position="5"/>
        <end position="109"/>
    </location>
</feature>
<dbReference type="AlphaFoldDB" id="A0A239DAT0"/>
<evidence type="ECO:0000259" key="2">
    <source>
        <dbReference type="Pfam" id="PF01478"/>
    </source>
</evidence>
<sequence length="158" mass="17352">MNTAILLLWLAICALQDVQKKRISNWLTFGGIAFALFYLLLRDQSLLGYTAVDAFIAAGFAVLLSLPGYMLNKLGAADLKLLLFIGLCGNSQILLITIAAAGIFLLAWAAAAQNIWPTLSRTTQERLKYLQPHSKSTYPYGLFLFGGFLTSLILTKTF</sequence>
<feature type="transmembrane region" description="Helical" evidence="1">
    <location>
        <begin position="26"/>
        <end position="41"/>
    </location>
</feature>
<dbReference type="GO" id="GO:0004190">
    <property type="term" value="F:aspartic-type endopeptidase activity"/>
    <property type="evidence" value="ECO:0007669"/>
    <property type="project" value="InterPro"/>
</dbReference>
<evidence type="ECO:0000313" key="3">
    <source>
        <dbReference type="EMBL" id="SNS29420.1"/>
    </source>
</evidence>
<gene>
    <name evidence="3" type="ORF">SAMN05216255_2165</name>
</gene>
<dbReference type="RefSeq" id="WP_089359727.1">
    <property type="nucleotide sequence ID" value="NZ_FZOG01000002.1"/>
</dbReference>
<feature type="transmembrane region" description="Helical" evidence="1">
    <location>
        <begin position="46"/>
        <end position="71"/>
    </location>
</feature>
<dbReference type="Gene3D" id="1.20.120.1220">
    <property type="match status" value="1"/>
</dbReference>
<organism evidence="3 4">
    <name type="scientific">Pseudomonas segetis</name>
    <dbReference type="NCBI Taxonomy" id="298908"/>
    <lineage>
        <taxon>Bacteria</taxon>
        <taxon>Pseudomonadati</taxon>
        <taxon>Pseudomonadota</taxon>
        <taxon>Gammaproteobacteria</taxon>
        <taxon>Pseudomonadales</taxon>
        <taxon>Pseudomonadaceae</taxon>
        <taxon>Pseudomonas</taxon>
    </lineage>
</organism>
<feature type="transmembrane region" description="Helical" evidence="1">
    <location>
        <begin position="137"/>
        <end position="155"/>
    </location>
</feature>
<name>A0A239DAT0_9PSED</name>
<evidence type="ECO:0000313" key="4">
    <source>
        <dbReference type="Proteomes" id="UP000242915"/>
    </source>
</evidence>
<accession>A0A239DAT0</accession>
<evidence type="ECO:0000256" key="1">
    <source>
        <dbReference type="SAM" id="Phobius"/>
    </source>
</evidence>
<proteinExistence type="predicted"/>
<protein>
    <submittedName>
        <fullName evidence="3">Prepilin peptidase CpaA</fullName>
    </submittedName>
</protein>
<dbReference type="Pfam" id="PF01478">
    <property type="entry name" value="Peptidase_A24"/>
    <property type="match status" value="1"/>
</dbReference>
<reference evidence="4" key="1">
    <citation type="submission" date="2017-06" db="EMBL/GenBank/DDBJ databases">
        <authorList>
            <person name="Varghese N."/>
            <person name="Submissions S."/>
        </authorList>
    </citation>
    <scope>NUCLEOTIDE SEQUENCE [LARGE SCALE GENOMIC DNA]</scope>
    <source>
        <strain evidence="4">CIP 108523</strain>
    </source>
</reference>
<keyword evidence="1" id="KW-1133">Transmembrane helix</keyword>
<feature type="transmembrane region" description="Helical" evidence="1">
    <location>
        <begin position="91"/>
        <end position="116"/>
    </location>
</feature>
<dbReference type="InterPro" id="IPR000045">
    <property type="entry name" value="Prepilin_IV_endopep_pep"/>
</dbReference>
<dbReference type="GO" id="GO:0016020">
    <property type="term" value="C:membrane"/>
    <property type="evidence" value="ECO:0007669"/>
    <property type="project" value="InterPro"/>
</dbReference>
<dbReference type="Proteomes" id="UP000242915">
    <property type="component" value="Unassembled WGS sequence"/>
</dbReference>
<keyword evidence="1" id="KW-0472">Membrane</keyword>
<keyword evidence="4" id="KW-1185">Reference proteome</keyword>
<keyword evidence="1" id="KW-0812">Transmembrane</keyword>